<dbReference type="PANTHER" id="PTHR10878">
    <property type="entry name" value="SEGMENT POLARITY PROTEIN DISHEVELLED"/>
    <property type="match status" value="1"/>
</dbReference>
<dbReference type="InterPro" id="IPR015506">
    <property type="entry name" value="Dsh/Dvl-rel"/>
</dbReference>
<evidence type="ECO:0000313" key="2">
    <source>
        <dbReference type="Proteomes" id="UP001529510"/>
    </source>
</evidence>
<name>A0ABD0P6R9_CIRMR</name>
<dbReference type="EMBL" id="JAMKFB020000018">
    <property type="protein sequence ID" value="KAL0168766.1"/>
    <property type="molecule type" value="Genomic_DNA"/>
</dbReference>
<gene>
    <name evidence="1" type="ORF">M9458_036988</name>
</gene>
<proteinExistence type="predicted"/>
<comment type="caution">
    <text evidence="1">The sequence shown here is derived from an EMBL/GenBank/DDBJ whole genome shotgun (WGS) entry which is preliminary data.</text>
</comment>
<evidence type="ECO:0000313" key="1">
    <source>
        <dbReference type="EMBL" id="KAL0168766.1"/>
    </source>
</evidence>
<protein>
    <submittedName>
        <fullName evidence="1">Uncharacterized protein</fullName>
    </submittedName>
</protein>
<dbReference type="PANTHER" id="PTHR10878:SF6">
    <property type="entry name" value="SEGMENT POLARITY PROTEIN DISHEVELLED HOMOLOG DVL-3"/>
    <property type="match status" value="1"/>
</dbReference>
<keyword evidence="2" id="KW-1185">Reference proteome</keyword>
<dbReference type="AlphaFoldDB" id="A0ABD0P6R9"/>
<dbReference type="Proteomes" id="UP001529510">
    <property type="component" value="Unassembled WGS sequence"/>
</dbReference>
<sequence length="49" mass="5115">EPIRPIDPAAWVSHTAAMTGAYPVYGMSPSMSTITSTSSSITSSIPETE</sequence>
<feature type="non-terminal residue" evidence="1">
    <location>
        <position position="49"/>
    </location>
</feature>
<feature type="non-terminal residue" evidence="1">
    <location>
        <position position="1"/>
    </location>
</feature>
<reference evidence="1 2" key="1">
    <citation type="submission" date="2024-05" db="EMBL/GenBank/DDBJ databases">
        <title>Genome sequencing and assembly of Indian major carp, Cirrhinus mrigala (Hamilton, 1822).</title>
        <authorList>
            <person name="Mohindra V."/>
            <person name="Chowdhury L.M."/>
            <person name="Lal K."/>
            <person name="Jena J.K."/>
        </authorList>
    </citation>
    <scope>NUCLEOTIDE SEQUENCE [LARGE SCALE GENOMIC DNA]</scope>
    <source>
        <strain evidence="1">CM1030</strain>
        <tissue evidence="1">Blood</tissue>
    </source>
</reference>
<organism evidence="1 2">
    <name type="scientific">Cirrhinus mrigala</name>
    <name type="common">Mrigala</name>
    <dbReference type="NCBI Taxonomy" id="683832"/>
    <lineage>
        <taxon>Eukaryota</taxon>
        <taxon>Metazoa</taxon>
        <taxon>Chordata</taxon>
        <taxon>Craniata</taxon>
        <taxon>Vertebrata</taxon>
        <taxon>Euteleostomi</taxon>
        <taxon>Actinopterygii</taxon>
        <taxon>Neopterygii</taxon>
        <taxon>Teleostei</taxon>
        <taxon>Ostariophysi</taxon>
        <taxon>Cypriniformes</taxon>
        <taxon>Cyprinidae</taxon>
        <taxon>Labeoninae</taxon>
        <taxon>Labeonini</taxon>
        <taxon>Cirrhinus</taxon>
    </lineage>
</organism>
<accession>A0ABD0P6R9</accession>